<evidence type="ECO:0000313" key="9">
    <source>
        <dbReference type="Proteomes" id="UP000000492"/>
    </source>
</evidence>
<name>F8E3C8_CORRG</name>
<feature type="compositionally biased region" description="Gly residues" evidence="5">
    <location>
        <begin position="1299"/>
        <end position="1311"/>
    </location>
</feature>
<keyword evidence="6" id="KW-0812">Transmembrane</keyword>
<keyword evidence="4" id="KW-0572">Peptidoglycan-anchor</keyword>
<dbReference type="PROSITE" id="PS50847">
    <property type="entry name" value="GRAM_POS_ANCHORING"/>
    <property type="match status" value="1"/>
</dbReference>
<feature type="region of interest" description="Disordered" evidence="5">
    <location>
        <begin position="883"/>
        <end position="959"/>
    </location>
</feature>
<feature type="compositionally biased region" description="Basic and acidic residues" evidence="5">
    <location>
        <begin position="998"/>
        <end position="1008"/>
    </location>
</feature>
<feature type="region of interest" description="Disordered" evidence="5">
    <location>
        <begin position="1341"/>
        <end position="1422"/>
    </location>
</feature>
<keyword evidence="2" id="KW-0964">Secreted</keyword>
<keyword evidence="6" id="KW-0472">Membrane</keyword>
<feature type="compositionally biased region" description="Low complexity" evidence="5">
    <location>
        <begin position="1347"/>
        <end position="1360"/>
    </location>
</feature>
<evidence type="ECO:0000313" key="8">
    <source>
        <dbReference type="EMBL" id="AEI10454.1"/>
    </source>
</evidence>
<sequence length="1461" mass="150312">MANLRGRKARNAGSSAFALGFSDKMKSVAGAAAVLMLATTGTVVVQVQVALPAAVAQTNAPTQTNQIIDADAIASGRVTKAANLTDAHGVGKGLISGHVYLNGLKGNPSSTLANGNVPLDGITVYAQFRDGDGSYSPIYSAKTHTLPDVVAGNGGQGTFAFGMKGKGITWTDKLGKEHTYSARANQKQRIWVEPYTNARGSRIEMLRQVNGFIPGSFVAPAEAPLGSFVVAGGNMQGMAALMREVPPNHETSWMAAKGEKLVEDPKGPIDNPSVQLGESNVLSGTVWLETGGSPDNGFGATGPKNEPKDPKADGYTVYASTLTKDGAAANAKLHERFKDDDPNKLAEETKKMLEEHPEYILKTVYGKTDAKGNYSLRFGDYTDKNQTREDFLNPNHVFVWVENKKGEVQNGYTGFHTPLFQTFNGGGNIKPASAAPAENQTVTSRIEDQDKPRYGKPVNSLYNVEYALMPYAPVSIKADYNATDKLASPGTKVTPEFSGDLSSLPSRIEWRDKNGKVVKTCELDQSKSAKDQVAACTFDIPADAANGDNYNVVVVSGNNDVAAWSVLVEKGQASEFEPKYEGGSGKPGNEVKVPAPSFKDKDGNPTTAPEGTTFAPGANGPDGVTVDPKTGEVTVKVPKDAKSGDKITVPVEVTYPDGTKDTVDVTVTVGQPDAPVDQDKDKFEPKYEGGSGKPGNEVKVPAPSFKDKDGNPTTAPEGTTFAPGANGPDGVTVDPKTGEVTVKVPKDAKSGDKITVPVEVTYPDGTKDTVDVTVTVGQPDAPVDQDKDKFEPKYEGGSGKPGNEVKVPAPSFKDKDGNPTTAPEGTTFAPGANGPDGVTVDPKTGEVTVKVPKDAKSGDKITVPVEVTYPDGTKDTVDVTVTVGQPDAPVDQDKDKFEPKYEGGSGKPGNEVKVPAPSFKDKDGNPTTAPEGTTFAPGANGPDGVTVDPKTGEVTVKVPKDAKSGDKITVPVEVTYPDGTKDTVDVTVTVGQPDAPVDQDKDKFEPKYEGGSGKPGNEVKVPAPSFKDKDGNPTTAPEGTTFAPGANGPDGVTVDPKTGEVTVKVPKDAKSGDKITVPVEVTYPDGTKDTVDVTVTVGQPDAPVDQDKDKFEPKYEGGSGKPGNEVKVPAPSFKDKDGNPTTAPEGTTFAPGANGPDGVTVDPKTGEVTVKVPKDAKSGDKITVPVEVTYPDGTKDTVDVTVTVGQPDAPVDQPDWKDGSGKPGDELTLPNDGGPVKEGTTVETEGPGKAIIDDKGNIKVDIDDDAKPGDKITVVVKDPEGNVIDKVTVTVEDPKTPGEPGGDGSLPGGDNSGSLGSSDGLIPGLIGGGIIGGLIGGSLGNNGGHGSSTPGKPGAPAKPGKPGEAKPGKPGAGNAGADKGGNTGNNGAGNTGNAGDNGAANQGGNAGAGQSNTGDNAADQGNRGGQLAMTGVSGVAVTLGAAVLALAVGGALLALRRRRES</sequence>
<reference evidence="8 9" key="1">
    <citation type="journal article" date="2012" name="BMC Genomics">
        <title>Complete genome sequence, lifestyle, and multi-drug resistance of the human pathogen Corynebacterium resistens DSM 45100 isolated from blood samples of a leukemia patient.</title>
        <authorList>
            <person name="Schroder J."/>
            <person name="Maus I."/>
            <person name="Meyer K."/>
            <person name="Wordemann S."/>
            <person name="Blom J."/>
            <person name="Jaenicke S."/>
            <person name="Schneider J."/>
            <person name="Trost E."/>
            <person name="Tauch A."/>
        </authorList>
    </citation>
    <scope>NUCLEOTIDE SEQUENCE [LARGE SCALE GENOMIC DNA]</scope>
    <source>
        <strain evidence="9">DSM 45100 / JCM 12819 / CCUG 50093 / GTC 2026 / SICGH 158</strain>
    </source>
</reference>
<dbReference type="KEGG" id="crd:CRES_2101"/>
<keyword evidence="3" id="KW-0732">Signal</keyword>
<feature type="region of interest" description="Disordered" evidence="5">
    <location>
        <begin position="292"/>
        <end position="311"/>
    </location>
</feature>
<feature type="compositionally biased region" description="Basic and acidic residues" evidence="5">
    <location>
        <begin position="677"/>
        <end position="687"/>
    </location>
</feature>
<dbReference type="RefSeq" id="WP_013889433.1">
    <property type="nucleotide sequence ID" value="NC_015673.1"/>
</dbReference>
<dbReference type="InterPro" id="IPR044055">
    <property type="entry name" value="RibLong"/>
</dbReference>
<evidence type="ECO:0000256" key="5">
    <source>
        <dbReference type="SAM" id="MobiDB-lite"/>
    </source>
</evidence>
<dbReference type="HOGENOM" id="CLU_006933_0_0_11"/>
<feature type="compositionally biased region" description="Gly residues" evidence="5">
    <location>
        <begin position="1370"/>
        <end position="1392"/>
    </location>
</feature>
<dbReference type="NCBIfam" id="NF038186">
    <property type="entry name" value="YPDG_rpt"/>
    <property type="match status" value="6"/>
</dbReference>
<dbReference type="InterPro" id="IPR019931">
    <property type="entry name" value="LPXTG_anchor"/>
</dbReference>
<dbReference type="Proteomes" id="UP000000492">
    <property type="component" value="Chromosome"/>
</dbReference>
<dbReference type="STRING" id="662755.CRES_2101"/>
<evidence type="ECO:0000256" key="1">
    <source>
        <dbReference type="ARBA" id="ARBA00022512"/>
    </source>
</evidence>
<feature type="compositionally biased region" description="Basic and acidic residues" evidence="5">
    <location>
        <begin position="1105"/>
        <end position="1115"/>
    </location>
</feature>
<dbReference type="Pfam" id="PF18957">
    <property type="entry name" value="RibLong"/>
    <property type="match status" value="6"/>
</dbReference>
<keyword evidence="1" id="KW-0134">Cell wall</keyword>
<feature type="region of interest" description="Disordered" evidence="5">
    <location>
        <begin position="670"/>
        <end position="745"/>
    </location>
</feature>
<feature type="transmembrane region" description="Helical" evidence="6">
    <location>
        <begin position="1432"/>
        <end position="1455"/>
    </location>
</feature>
<evidence type="ECO:0000259" key="7">
    <source>
        <dbReference type="PROSITE" id="PS50847"/>
    </source>
</evidence>
<feature type="compositionally biased region" description="Basic and acidic residues" evidence="5">
    <location>
        <begin position="784"/>
        <end position="794"/>
    </location>
</feature>
<feature type="region of interest" description="Disordered" evidence="5">
    <location>
        <begin position="1285"/>
        <end position="1320"/>
    </location>
</feature>
<feature type="compositionally biased region" description="Basic and acidic residues" evidence="5">
    <location>
        <begin position="891"/>
        <end position="901"/>
    </location>
</feature>
<feature type="region of interest" description="Disordered" evidence="5">
    <location>
        <begin position="990"/>
        <end position="1066"/>
    </location>
</feature>
<feature type="region of interest" description="Disordered" evidence="5">
    <location>
        <begin position="1205"/>
        <end position="1252"/>
    </location>
</feature>
<feature type="compositionally biased region" description="Basic and acidic residues" evidence="5">
    <location>
        <begin position="1214"/>
        <end position="1225"/>
    </location>
</feature>
<evidence type="ECO:0000256" key="3">
    <source>
        <dbReference type="ARBA" id="ARBA00022729"/>
    </source>
</evidence>
<feature type="compositionally biased region" description="Low complexity" evidence="5">
    <location>
        <begin position="1393"/>
        <end position="1403"/>
    </location>
</feature>
<feature type="region of interest" description="Disordered" evidence="5">
    <location>
        <begin position="776"/>
        <end position="852"/>
    </location>
</feature>
<feature type="region of interest" description="Disordered" evidence="5">
    <location>
        <begin position="1097"/>
        <end position="1167"/>
    </location>
</feature>
<keyword evidence="9" id="KW-1185">Reference proteome</keyword>
<evidence type="ECO:0000256" key="4">
    <source>
        <dbReference type="ARBA" id="ARBA00023088"/>
    </source>
</evidence>
<keyword evidence="6" id="KW-1133">Transmembrane helix</keyword>
<gene>
    <name evidence="8" type="primary">surA</name>
    <name evidence="8" type="ordered locus">CRES_2101</name>
</gene>
<accession>F8E3C8</accession>
<evidence type="ECO:0000256" key="6">
    <source>
        <dbReference type="SAM" id="Phobius"/>
    </source>
</evidence>
<dbReference type="EMBL" id="CP002857">
    <property type="protein sequence ID" value="AEI10454.1"/>
    <property type="molecule type" value="Genomic_DNA"/>
</dbReference>
<feature type="region of interest" description="Disordered" evidence="5">
    <location>
        <begin position="577"/>
        <end position="627"/>
    </location>
</feature>
<protein>
    <submittedName>
        <fullName evidence="8">Cell surface protein</fullName>
    </submittedName>
</protein>
<feature type="domain" description="Gram-positive cocci surface proteins LPxTG" evidence="7">
    <location>
        <begin position="1427"/>
        <end position="1461"/>
    </location>
</feature>
<dbReference type="OrthoDB" id="4427189at2"/>
<evidence type="ECO:0000256" key="2">
    <source>
        <dbReference type="ARBA" id="ARBA00022525"/>
    </source>
</evidence>
<dbReference type="eggNOG" id="COG3147">
    <property type="taxonomic scope" value="Bacteria"/>
</dbReference>
<proteinExistence type="predicted"/>
<organism evidence="8 9">
    <name type="scientific">Corynebacterium resistens (strain DSM 45100 / JCM 12819 / GTC 2026 / SICGH 158)</name>
    <dbReference type="NCBI Taxonomy" id="662755"/>
    <lineage>
        <taxon>Bacteria</taxon>
        <taxon>Bacillati</taxon>
        <taxon>Actinomycetota</taxon>
        <taxon>Actinomycetes</taxon>
        <taxon>Mycobacteriales</taxon>
        <taxon>Corynebacteriaceae</taxon>
        <taxon>Corynebacterium</taxon>
    </lineage>
</organism>